<dbReference type="Proteomes" id="UP000050346">
    <property type="component" value="Unassembled WGS sequence"/>
</dbReference>
<comment type="caution">
    <text evidence="1">The sequence shown here is derived from an EMBL/GenBank/DDBJ whole genome shotgun (WGS) entry which is preliminary data.</text>
</comment>
<organism evidence="1 2">
    <name type="scientific">Pseudomonas amygdali pv. dendropanacis</name>
    <dbReference type="NCBI Taxonomy" id="235272"/>
    <lineage>
        <taxon>Bacteria</taxon>
        <taxon>Pseudomonadati</taxon>
        <taxon>Pseudomonadota</taxon>
        <taxon>Gammaproteobacteria</taxon>
        <taxon>Pseudomonadales</taxon>
        <taxon>Pseudomonadaceae</taxon>
        <taxon>Pseudomonas</taxon>
        <taxon>Pseudomonas amygdali</taxon>
    </lineage>
</organism>
<accession>A0A0P9PBH3</accession>
<gene>
    <name evidence="1" type="ORF">ALO71_102992</name>
</gene>
<reference evidence="1 2" key="1">
    <citation type="submission" date="2015-09" db="EMBL/GenBank/DDBJ databases">
        <title>Genome announcement of multiple Pseudomonas syringae strains.</title>
        <authorList>
            <person name="Thakur S."/>
            <person name="Wang P.W."/>
            <person name="Gong Y."/>
            <person name="Weir B.S."/>
            <person name="Guttman D.S."/>
        </authorList>
    </citation>
    <scope>NUCLEOTIDE SEQUENCE [LARGE SCALE GENOMIC DNA]</scope>
    <source>
        <strain evidence="1 2">ICMP9150</strain>
    </source>
</reference>
<dbReference type="PATRIC" id="fig|235272.12.peg.3145"/>
<dbReference type="RefSeq" id="WP_080164426.1">
    <property type="nucleotide sequence ID" value="NZ_JYHG01000128.1"/>
</dbReference>
<evidence type="ECO:0000313" key="1">
    <source>
        <dbReference type="EMBL" id="KPX14347.1"/>
    </source>
</evidence>
<dbReference type="AlphaFoldDB" id="A0A0P9PBH3"/>
<name>A0A0P9PBH3_PSEA0</name>
<evidence type="ECO:0000313" key="2">
    <source>
        <dbReference type="Proteomes" id="UP000050346"/>
    </source>
</evidence>
<proteinExistence type="predicted"/>
<protein>
    <submittedName>
        <fullName evidence="1">Uncharacterized protein</fullName>
    </submittedName>
</protein>
<dbReference type="EMBL" id="LJQG01000283">
    <property type="protein sequence ID" value="KPX14347.1"/>
    <property type="molecule type" value="Genomic_DNA"/>
</dbReference>
<sequence length="65" mass="7047">MAKGNSGRVVIEIDPDFKRSLYSVLAADGVTLKHWFIEAAEKHVTERNAFVSGTGNTAVSKAVKK</sequence>